<feature type="transmembrane region" description="Helical" evidence="2">
    <location>
        <begin position="225"/>
        <end position="242"/>
    </location>
</feature>
<dbReference type="Pfam" id="PF00487">
    <property type="entry name" value="FA_desaturase"/>
    <property type="match status" value="1"/>
</dbReference>
<feature type="transmembrane region" description="Helical" evidence="2">
    <location>
        <begin position="327"/>
        <end position="350"/>
    </location>
</feature>
<feature type="transmembrane region" description="Helical" evidence="2">
    <location>
        <begin position="273"/>
        <end position="293"/>
    </location>
</feature>
<sequence>MPPCEQATEKPLADVNFDISSASSTSSETSDETPPQVYEQVSEPELLEKYERPYPWNLVPDEIQMAIGALSLLFIAAPTLALIFFTTSSGWFLFNFFYFHNPVGKKILDKVHGVIVAMSKFAAHYVLLDTRDHVYLPWITWGLLASPTLFYWAYQRYSTYGFEASTFLLYHVMRLGPRYRFFAHHEVLTHREGHAMRTGMYRDIFNQKERVPISKKWRRRFTDHVNGLFVGVFNGSIPHHYATAHLKIHHRWHNDTGDVHTNMDVDRTEFKNYVLYLPRFLLYWVGISPMVLFNHRKEYRLLRELGTGMLVYYSIAATIWYKTSLLFLFAFWFYPMLEAACFLGAIAYLWHAFVDENDPGNQYVNSITILRGLDNIWNEDYHVVHHHFPNVHWTEAPQHFALEKPKYVKCRATIFADCEQGQMCYWMFSQRWDDMTNHFVDLHYIYSNGEKNEDKLLTVKEAADYEMKLLEATPADGTNELVSREQIEMRANEHHAEVKAMLLKRMKFHYRNSAQRDMKSFDAAVNANIREFNKVPGKND</sequence>
<dbReference type="GO" id="GO:0006629">
    <property type="term" value="P:lipid metabolic process"/>
    <property type="evidence" value="ECO:0007669"/>
    <property type="project" value="InterPro"/>
</dbReference>
<evidence type="ECO:0000259" key="3">
    <source>
        <dbReference type="Pfam" id="PF00487"/>
    </source>
</evidence>
<feature type="transmembrane region" description="Helical" evidence="2">
    <location>
        <begin position="66"/>
        <end position="99"/>
    </location>
</feature>
<protein>
    <recommendedName>
        <fullName evidence="3">Fatty acid desaturase domain-containing protein</fullName>
    </recommendedName>
</protein>
<gene>
    <name evidence="4" type="ORF">DBRI00130_LOCUS41105</name>
</gene>
<keyword evidence="2" id="KW-0812">Transmembrane</keyword>
<keyword evidence="2" id="KW-1133">Transmembrane helix</keyword>
<feature type="domain" description="Fatty acid desaturase" evidence="3">
    <location>
        <begin position="215"/>
        <end position="409"/>
    </location>
</feature>
<dbReference type="EMBL" id="HBNS01057118">
    <property type="protein sequence ID" value="CAE4661162.1"/>
    <property type="molecule type" value="Transcribed_RNA"/>
</dbReference>
<feature type="transmembrane region" description="Helical" evidence="2">
    <location>
        <begin position="305"/>
        <end position="321"/>
    </location>
</feature>
<evidence type="ECO:0000256" key="1">
    <source>
        <dbReference type="SAM" id="MobiDB-lite"/>
    </source>
</evidence>
<dbReference type="InterPro" id="IPR005804">
    <property type="entry name" value="FA_desaturase_dom"/>
</dbReference>
<dbReference type="AlphaFoldDB" id="A0A7S4T234"/>
<reference evidence="4" key="1">
    <citation type="submission" date="2021-01" db="EMBL/GenBank/DDBJ databases">
        <authorList>
            <person name="Corre E."/>
            <person name="Pelletier E."/>
            <person name="Niang G."/>
            <person name="Scheremetjew M."/>
            <person name="Finn R."/>
            <person name="Kale V."/>
            <person name="Holt S."/>
            <person name="Cochrane G."/>
            <person name="Meng A."/>
            <person name="Brown T."/>
            <person name="Cohen L."/>
        </authorList>
    </citation>
    <scope>NUCLEOTIDE SEQUENCE</scope>
    <source>
        <strain evidence="4">GSO104</strain>
    </source>
</reference>
<evidence type="ECO:0000256" key="2">
    <source>
        <dbReference type="SAM" id="Phobius"/>
    </source>
</evidence>
<evidence type="ECO:0000313" key="4">
    <source>
        <dbReference type="EMBL" id="CAE4661162.1"/>
    </source>
</evidence>
<organism evidence="4">
    <name type="scientific">Ditylum brightwellii</name>
    <dbReference type="NCBI Taxonomy" id="49249"/>
    <lineage>
        <taxon>Eukaryota</taxon>
        <taxon>Sar</taxon>
        <taxon>Stramenopiles</taxon>
        <taxon>Ochrophyta</taxon>
        <taxon>Bacillariophyta</taxon>
        <taxon>Mediophyceae</taxon>
        <taxon>Lithodesmiophycidae</taxon>
        <taxon>Lithodesmiales</taxon>
        <taxon>Lithodesmiaceae</taxon>
        <taxon>Ditylum</taxon>
    </lineage>
</organism>
<accession>A0A7S4T234</accession>
<dbReference type="PANTHER" id="PTHR36459">
    <property type="entry name" value="ORF"/>
    <property type="match status" value="1"/>
</dbReference>
<feature type="region of interest" description="Disordered" evidence="1">
    <location>
        <begin position="21"/>
        <end position="40"/>
    </location>
</feature>
<dbReference type="PANTHER" id="PTHR36459:SF1">
    <property type="entry name" value="FATTY ACID DESATURASE DOMAIN-CONTAINING PROTEIN-RELATED"/>
    <property type="match status" value="1"/>
</dbReference>
<keyword evidence="2" id="KW-0472">Membrane</keyword>
<proteinExistence type="predicted"/>
<feature type="transmembrane region" description="Helical" evidence="2">
    <location>
        <begin position="134"/>
        <end position="154"/>
    </location>
</feature>
<name>A0A7S4T234_9STRA</name>